<keyword evidence="3" id="KW-1185">Reference proteome</keyword>
<reference evidence="2" key="1">
    <citation type="submission" date="2022-03" db="EMBL/GenBank/DDBJ databases">
        <authorList>
            <person name="Alioto T."/>
            <person name="Alioto T."/>
            <person name="Gomez Garrido J."/>
        </authorList>
    </citation>
    <scope>NUCLEOTIDE SEQUENCE</scope>
</reference>
<dbReference type="Proteomes" id="UP001295444">
    <property type="component" value="Chromosome 03"/>
</dbReference>
<evidence type="ECO:0000313" key="2">
    <source>
        <dbReference type="EMBL" id="CAH2277466.1"/>
    </source>
</evidence>
<feature type="compositionally biased region" description="Polar residues" evidence="1">
    <location>
        <begin position="170"/>
        <end position="179"/>
    </location>
</feature>
<dbReference type="EMBL" id="OW240914">
    <property type="protein sequence ID" value="CAH2277466.1"/>
    <property type="molecule type" value="Genomic_DNA"/>
</dbReference>
<name>A0AAD1RSI1_PELCU</name>
<proteinExistence type="predicted"/>
<feature type="region of interest" description="Disordered" evidence="1">
    <location>
        <begin position="158"/>
        <end position="179"/>
    </location>
</feature>
<evidence type="ECO:0000256" key="1">
    <source>
        <dbReference type="SAM" id="MobiDB-lite"/>
    </source>
</evidence>
<dbReference type="AlphaFoldDB" id="A0AAD1RSI1"/>
<dbReference type="Gene3D" id="3.30.250.20">
    <property type="entry name" value="L1 transposable element, C-terminal domain"/>
    <property type="match status" value="1"/>
</dbReference>
<sequence>MPLLTKRLLQAALPSKPAKGLTLDSLFRIPRRPRNAPDSARDVIMSFKSRSDKDGFLRAVRGQTPYAFEDLTLYFYQDLSRKMLQWHASLKETTTQLRAADIQYKWGYPRMLIATQEGQSHRLTTPAEAPKFLQALGIRPVADAKTSTPHRWDVANIAPFTPSGQAAPAGSSTMHPPGS</sequence>
<dbReference type="InterPro" id="IPR042566">
    <property type="entry name" value="L1_C"/>
</dbReference>
<organism evidence="2 3">
    <name type="scientific">Pelobates cultripes</name>
    <name type="common">Western spadefoot toad</name>
    <dbReference type="NCBI Taxonomy" id="61616"/>
    <lineage>
        <taxon>Eukaryota</taxon>
        <taxon>Metazoa</taxon>
        <taxon>Chordata</taxon>
        <taxon>Craniata</taxon>
        <taxon>Vertebrata</taxon>
        <taxon>Euteleostomi</taxon>
        <taxon>Amphibia</taxon>
        <taxon>Batrachia</taxon>
        <taxon>Anura</taxon>
        <taxon>Pelobatoidea</taxon>
        <taxon>Pelobatidae</taxon>
        <taxon>Pelobates</taxon>
    </lineage>
</organism>
<gene>
    <name evidence="2" type="ORF">PECUL_23A016730</name>
</gene>
<protein>
    <submittedName>
        <fullName evidence="2">Uncharacterized protein</fullName>
    </submittedName>
</protein>
<accession>A0AAD1RSI1</accession>
<evidence type="ECO:0000313" key="3">
    <source>
        <dbReference type="Proteomes" id="UP001295444"/>
    </source>
</evidence>